<keyword evidence="1" id="KW-0812">Transmembrane</keyword>
<organism evidence="5 6">
    <name type="scientific">Shewanella youngdeokensis</name>
    <dbReference type="NCBI Taxonomy" id="2999068"/>
    <lineage>
        <taxon>Bacteria</taxon>
        <taxon>Pseudomonadati</taxon>
        <taxon>Pseudomonadota</taxon>
        <taxon>Gammaproteobacteria</taxon>
        <taxon>Alteromonadales</taxon>
        <taxon>Shewanellaceae</taxon>
        <taxon>Shewanella</taxon>
    </lineage>
</organism>
<dbReference type="SUPFAM" id="SSF55073">
    <property type="entry name" value="Nucleotide cyclase"/>
    <property type="match status" value="1"/>
</dbReference>
<dbReference type="InterPro" id="IPR035919">
    <property type="entry name" value="EAL_sf"/>
</dbReference>
<dbReference type="InterPro" id="IPR003660">
    <property type="entry name" value="HAMP_dom"/>
</dbReference>
<dbReference type="CDD" id="cd06225">
    <property type="entry name" value="HAMP"/>
    <property type="match status" value="1"/>
</dbReference>
<dbReference type="InterPro" id="IPR000160">
    <property type="entry name" value="GGDEF_dom"/>
</dbReference>
<keyword evidence="1" id="KW-1133">Transmembrane helix</keyword>
<dbReference type="InterPro" id="IPR029787">
    <property type="entry name" value="Nucleotide_cyclase"/>
</dbReference>
<dbReference type="Gene3D" id="3.30.70.270">
    <property type="match status" value="1"/>
</dbReference>
<evidence type="ECO:0000259" key="4">
    <source>
        <dbReference type="PROSITE" id="PS50887"/>
    </source>
</evidence>
<feature type="transmembrane region" description="Helical" evidence="1">
    <location>
        <begin position="152"/>
        <end position="175"/>
    </location>
</feature>
<evidence type="ECO:0000259" key="3">
    <source>
        <dbReference type="PROSITE" id="PS50885"/>
    </source>
</evidence>
<dbReference type="Gene3D" id="3.30.110.200">
    <property type="match status" value="1"/>
</dbReference>
<dbReference type="PROSITE" id="PS50883">
    <property type="entry name" value="EAL"/>
    <property type="match status" value="1"/>
</dbReference>
<accession>A0ABZ0JZA5</accession>
<dbReference type="RefSeq" id="WP_310472526.1">
    <property type="nucleotide sequence ID" value="NZ_CP136522.1"/>
</dbReference>
<dbReference type="Pfam" id="PF00563">
    <property type="entry name" value="EAL"/>
    <property type="match status" value="1"/>
</dbReference>
<dbReference type="PANTHER" id="PTHR33121:SF79">
    <property type="entry name" value="CYCLIC DI-GMP PHOSPHODIESTERASE PDED-RELATED"/>
    <property type="match status" value="1"/>
</dbReference>
<dbReference type="SUPFAM" id="SSF141868">
    <property type="entry name" value="EAL domain-like"/>
    <property type="match status" value="1"/>
</dbReference>
<dbReference type="SUPFAM" id="SSF158472">
    <property type="entry name" value="HAMP domain-like"/>
    <property type="match status" value="1"/>
</dbReference>
<name>A0ABZ0JZA5_9GAMM</name>
<proteinExistence type="predicted"/>
<dbReference type="EMBL" id="CP136522">
    <property type="protein sequence ID" value="WOT04886.1"/>
    <property type="molecule type" value="Genomic_DNA"/>
</dbReference>
<evidence type="ECO:0000313" key="5">
    <source>
        <dbReference type="EMBL" id="WOT04886.1"/>
    </source>
</evidence>
<dbReference type="InterPro" id="IPR050706">
    <property type="entry name" value="Cyclic-di-GMP_PDE-like"/>
</dbReference>
<dbReference type="Pfam" id="PF00672">
    <property type="entry name" value="HAMP"/>
    <property type="match status" value="1"/>
</dbReference>
<protein>
    <submittedName>
        <fullName evidence="5">EAL domain-containing protein</fullName>
    </submittedName>
</protein>
<evidence type="ECO:0000313" key="6">
    <source>
        <dbReference type="Proteomes" id="UP001529491"/>
    </source>
</evidence>
<dbReference type="InterPro" id="IPR032244">
    <property type="entry name" value="LapD_MoxY_N"/>
</dbReference>
<dbReference type="Gene3D" id="6.20.270.20">
    <property type="entry name" value="LapD/MoxY periplasmic domain"/>
    <property type="match status" value="1"/>
</dbReference>
<feature type="transmembrane region" description="Helical" evidence="1">
    <location>
        <begin position="6"/>
        <end position="25"/>
    </location>
</feature>
<dbReference type="InterPro" id="IPR001633">
    <property type="entry name" value="EAL_dom"/>
</dbReference>
<dbReference type="InterPro" id="IPR042461">
    <property type="entry name" value="LapD_MoxY_peri_C"/>
</dbReference>
<reference evidence="5 6" key="1">
    <citation type="submission" date="2023-10" db="EMBL/GenBank/DDBJ databases">
        <title>Complete genome sequence of Shewanella sp. DAU334.</title>
        <authorList>
            <person name="Lee Y.-S."/>
            <person name="Jeong H.-R."/>
            <person name="Hwang E.-J."/>
            <person name="Choi Y.-L."/>
            <person name="Kim G.-D."/>
        </authorList>
    </citation>
    <scope>NUCLEOTIDE SEQUENCE [LARGE SCALE GENOMIC DNA]</scope>
    <source>
        <strain evidence="5 6">DAU334</strain>
    </source>
</reference>
<dbReference type="CDD" id="cd01948">
    <property type="entry name" value="EAL"/>
    <property type="match status" value="1"/>
</dbReference>
<dbReference type="SMART" id="SM00304">
    <property type="entry name" value="HAMP"/>
    <property type="match status" value="1"/>
</dbReference>
<keyword evidence="6" id="KW-1185">Reference proteome</keyword>
<evidence type="ECO:0000259" key="2">
    <source>
        <dbReference type="PROSITE" id="PS50883"/>
    </source>
</evidence>
<gene>
    <name evidence="5" type="ORF">RGE70_16460</name>
</gene>
<feature type="domain" description="EAL" evidence="2">
    <location>
        <begin position="403"/>
        <end position="640"/>
    </location>
</feature>
<dbReference type="PROSITE" id="PS50887">
    <property type="entry name" value="GGDEF"/>
    <property type="match status" value="1"/>
</dbReference>
<dbReference type="InterPro" id="IPR043128">
    <property type="entry name" value="Rev_trsase/Diguanyl_cyclase"/>
</dbReference>
<dbReference type="PROSITE" id="PS50885">
    <property type="entry name" value="HAMP"/>
    <property type="match status" value="1"/>
</dbReference>
<evidence type="ECO:0000256" key="1">
    <source>
        <dbReference type="SAM" id="Phobius"/>
    </source>
</evidence>
<keyword evidence="1" id="KW-0472">Membrane</keyword>
<dbReference type="SMART" id="SM00267">
    <property type="entry name" value="GGDEF"/>
    <property type="match status" value="1"/>
</dbReference>
<dbReference type="Gene3D" id="3.20.20.450">
    <property type="entry name" value="EAL domain"/>
    <property type="match status" value="1"/>
</dbReference>
<feature type="domain" description="GGDEF" evidence="4">
    <location>
        <begin position="263"/>
        <end position="394"/>
    </location>
</feature>
<dbReference type="Pfam" id="PF00990">
    <property type="entry name" value="GGDEF"/>
    <property type="match status" value="1"/>
</dbReference>
<feature type="domain" description="HAMP" evidence="3">
    <location>
        <begin position="172"/>
        <end position="224"/>
    </location>
</feature>
<dbReference type="PANTHER" id="PTHR33121">
    <property type="entry name" value="CYCLIC DI-GMP PHOSPHODIESTERASE PDEF"/>
    <property type="match status" value="1"/>
</dbReference>
<dbReference type="Pfam" id="PF16448">
    <property type="entry name" value="LapD_MoxY_N"/>
    <property type="match status" value="1"/>
</dbReference>
<dbReference type="SMART" id="SM00052">
    <property type="entry name" value="EAL"/>
    <property type="match status" value="1"/>
</dbReference>
<dbReference type="Gene3D" id="6.10.340.10">
    <property type="match status" value="1"/>
</dbReference>
<dbReference type="Proteomes" id="UP001529491">
    <property type="component" value="Chromosome"/>
</dbReference>
<sequence length="640" mass="73109">MTLFRQIYTLLFGLFLLVVASLGYVQFNETQNFLTTQMESDLNNTSNSLGIMLVPDLEAGDIVGAETLINVIFEGGYYQEIKLTWLVDGKQQSWQNPITIEGVPQWFIDLDLFKTIRRESTITSGWIQLARLEITAHPGFGYHELWRTMTNAIMVFSILFLIAILFARVGLTWILKPLHEIAEHATEIANRKFGPNMAVPKTAELKSVVQAFNSMSEQLKQIFTSLDEEVGELRKKNLVDQVSNLPNRQYMMGRLNGWLSEPKNGALIMAKMDWLEEVHSKYGYQVRDETIRLLADKMKQHLDGVTTSVIARIAAYEFAFLITSADHEQTSKYLQTLIRTINQELSKAGCKPNEGFALGIAERIGQMSVSDILAQSDNALQKSLKENKVFHWFETNEKQLYTREQWREHLSTAISGGKFKFKWQPILLNSNDSVLQRELYCQLEIGNKEVFAGQFMPYIELLSLGALLDKCLIETVSQKSLLDRNFEPIAINLTFESINDYEFHQWLNKFLRASKLRERICFDIPEAAVYSNPEACDALCTIIRDNGAHFGIDHFGRQFGSMGYLQTLRPSYVKLDQSFAYYDESEHSSELCRALINVAKGLDIEVIITGIEEKPQLERFIPLKTNAYMGYVSPPVNVEL</sequence>